<dbReference type="SUPFAM" id="SSF117281">
    <property type="entry name" value="Kelch motif"/>
    <property type="match status" value="1"/>
</dbReference>
<keyword evidence="3" id="KW-1185">Reference proteome</keyword>
<gene>
    <name evidence="2" type="ORF">AB1Y20_014682</name>
</gene>
<evidence type="ECO:0000313" key="2">
    <source>
        <dbReference type="EMBL" id="KAL1496053.1"/>
    </source>
</evidence>
<protein>
    <recommendedName>
        <fullName evidence="1">F-box domain-containing protein</fullName>
    </recommendedName>
</protein>
<organism evidence="2 3">
    <name type="scientific">Prymnesium parvum</name>
    <name type="common">Toxic golden alga</name>
    <dbReference type="NCBI Taxonomy" id="97485"/>
    <lineage>
        <taxon>Eukaryota</taxon>
        <taxon>Haptista</taxon>
        <taxon>Haptophyta</taxon>
        <taxon>Prymnesiophyceae</taxon>
        <taxon>Prymnesiales</taxon>
        <taxon>Prymnesiaceae</taxon>
        <taxon>Prymnesium</taxon>
    </lineage>
</organism>
<sequence length="376" mass="40956">MEAEELRPTLENLPPELLSHILTFVDDAGSLLALSRTSAACREAAHADALWRALALRRWGWLCRQPDAHTPWRAWYARLHAGDFAFHVVGGARNGHGRVLCRGQWHDAPPMECERNSAALARSTEGELVVFGGRAERALRSVEVLCPRRGEWLAAPPMELERCCPAAVSLGEWGRGAAAFLVAGGGESMFRHARVYETVELYDLAAGSGRAFPSLGVARCAHSLAVSARGHVYATGGYGGGLSYLSSVESLDLSCPERGWLRVAEMAEARAGATGCFGPDHCLYVAGGGDDGTTNFSSAVKWDPRSGRWLRLASMHHRRHYFAGSFAPDGVLYVAGGFEWTAHLSSAECYDPRADKWRLLPDFGAYMEFCSGAFLW</sequence>
<dbReference type="InterPro" id="IPR015915">
    <property type="entry name" value="Kelch-typ_b-propeller"/>
</dbReference>
<proteinExistence type="predicted"/>
<dbReference type="Pfam" id="PF12937">
    <property type="entry name" value="F-box-like"/>
    <property type="match status" value="1"/>
</dbReference>
<dbReference type="SMART" id="SM00612">
    <property type="entry name" value="Kelch"/>
    <property type="match status" value="4"/>
</dbReference>
<dbReference type="SUPFAM" id="SSF81383">
    <property type="entry name" value="F-box domain"/>
    <property type="match status" value="1"/>
</dbReference>
<name>A0AB34IF19_PRYPA</name>
<dbReference type="InterPro" id="IPR001810">
    <property type="entry name" value="F-box_dom"/>
</dbReference>
<feature type="domain" description="F-box" evidence="1">
    <location>
        <begin position="7"/>
        <end position="54"/>
    </location>
</feature>
<comment type="caution">
    <text evidence="2">The sequence shown here is derived from an EMBL/GenBank/DDBJ whole genome shotgun (WGS) entry which is preliminary data.</text>
</comment>
<dbReference type="InterPro" id="IPR011043">
    <property type="entry name" value="Gal_Oxase/kelch_b-propeller"/>
</dbReference>
<accession>A0AB34IF19</accession>
<dbReference type="Gene3D" id="2.120.10.80">
    <property type="entry name" value="Kelch-type beta propeller"/>
    <property type="match status" value="1"/>
</dbReference>
<dbReference type="Gene3D" id="1.20.1280.50">
    <property type="match status" value="1"/>
</dbReference>
<dbReference type="EMBL" id="JBGBPQ010000030">
    <property type="protein sequence ID" value="KAL1496053.1"/>
    <property type="molecule type" value="Genomic_DNA"/>
</dbReference>
<dbReference type="AlphaFoldDB" id="A0AB34IF19"/>
<dbReference type="InterPro" id="IPR006652">
    <property type="entry name" value="Kelch_1"/>
</dbReference>
<evidence type="ECO:0000259" key="1">
    <source>
        <dbReference type="PROSITE" id="PS50181"/>
    </source>
</evidence>
<evidence type="ECO:0000313" key="3">
    <source>
        <dbReference type="Proteomes" id="UP001515480"/>
    </source>
</evidence>
<dbReference type="InterPro" id="IPR036047">
    <property type="entry name" value="F-box-like_dom_sf"/>
</dbReference>
<dbReference type="PROSITE" id="PS50181">
    <property type="entry name" value="FBOX"/>
    <property type="match status" value="1"/>
</dbReference>
<reference evidence="2 3" key="1">
    <citation type="journal article" date="2024" name="Science">
        <title>Giant polyketide synthase enzymes in the biosynthesis of giant marine polyether toxins.</title>
        <authorList>
            <person name="Fallon T.R."/>
            <person name="Shende V.V."/>
            <person name="Wierzbicki I.H."/>
            <person name="Pendleton A.L."/>
            <person name="Watervoot N.F."/>
            <person name="Auber R.P."/>
            <person name="Gonzalez D.J."/>
            <person name="Wisecaver J.H."/>
            <person name="Moore B.S."/>
        </authorList>
    </citation>
    <scope>NUCLEOTIDE SEQUENCE [LARGE SCALE GENOMIC DNA]</scope>
    <source>
        <strain evidence="2 3">12B1</strain>
    </source>
</reference>
<dbReference type="SUPFAM" id="SSF50965">
    <property type="entry name" value="Galactose oxidase, central domain"/>
    <property type="match status" value="1"/>
</dbReference>
<dbReference type="Proteomes" id="UP001515480">
    <property type="component" value="Unassembled WGS sequence"/>
</dbReference>
<dbReference type="PANTHER" id="PTHR45632">
    <property type="entry name" value="LD33804P"/>
    <property type="match status" value="1"/>
</dbReference>
<dbReference type="Pfam" id="PF01344">
    <property type="entry name" value="Kelch_1"/>
    <property type="match status" value="4"/>
</dbReference>
<dbReference type="PANTHER" id="PTHR45632:SF17">
    <property type="entry name" value="KELCH-LIKE PROTEIN 31"/>
    <property type="match status" value="1"/>
</dbReference>